<feature type="region of interest" description="Disordered" evidence="2">
    <location>
        <begin position="505"/>
        <end position="586"/>
    </location>
</feature>
<evidence type="ECO:0000313" key="3">
    <source>
        <dbReference type="EMBL" id="VAI06898.1"/>
    </source>
</evidence>
<keyword evidence="4" id="KW-1185">Reference proteome</keyword>
<reference evidence="3 4" key="1">
    <citation type="submission" date="2017-09" db="EMBL/GenBank/DDBJ databases">
        <authorList>
            <consortium name="International Durum Wheat Genome Sequencing Consortium (IDWGSC)"/>
            <person name="Milanesi L."/>
        </authorList>
    </citation>
    <scope>NUCLEOTIDE SEQUENCE [LARGE SCALE GENOMIC DNA]</scope>
    <source>
        <strain evidence="4">cv. Svevo</strain>
    </source>
</reference>
<dbReference type="Gramene" id="TRITD4Bv1G122530.2">
    <property type="protein sequence ID" value="TRITD4Bv1G122530.2"/>
    <property type="gene ID" value="TRITD4Bv1G122530"/>
</dbReference>
<proteinExistence type="predicted"/>
<accession>A0A9R0T709</accession>
<name>A0A9R0T709_TRITD</name>
<organism evidence="3 4">
    <name type="scientific">Triticum turgidum subsp. durum</name>
    <name type="common">Durum wheat</name>
    <name type="synonym">Triticum durum</name>
    <dbReference type="NCBI Taxonomy" id="4567"/>
    <lineage>
        <taxon>Eukaryota</taxon>
        <taxon>Viridiplantae</taxon>
        <taxon>Streptophyta</taxon>
        <taxon>Embryophyta</taxon>
        <taxon>Tracheophyta</taxon>
        <taxon>Spermatophyta</taxon>
        <taxon>Magnoliopsida</taxon>
        <taxon>Liliopsida</taxon>
        <taxon>Poales</taxon>
        <taxon>Poaceae</taxon>
        <taxon>BOP clade</taxon>
        <taxon>Pooideae</taxon>
        <taxon>Triticodae</taxon>
        <taxon>Triticeae</taxon>
        <taxon>Triticinae</taxon>
        <taxon>Triticum</taxon>
    </lineage>
</organism>
<sequence length="586" mass="65445">MVPTLSELAREATLRRQSSAVGHFLCHASSPPSVAVLARLCIVVSNPNIARARRYMRENGCVLLGVRESLLQELEADGQEAGGGRALLQRGGEGAAAASVARRSQGDGARRLVDACRRSQSSRASLGSRRKLCALQDLYVDYEKADEPMTFFHVFLYSQALECIVPSMAKRDELLQFAQCAISGLKINSEIARLDNEIMQLQQEINAIDAVRVNTTRNRNKASPRVPEDFKTAVAEVRLCSRMEDLVLKKKSIHPGDSLETHFQKVDKLKVLSESLASSSAKAEKRIMENRLQREESLTFKITKTNEVSITEKELEGEVSGLQKRRGQLEEDELSRSVASSKVEASTVRAWINFLEDTWKLQSLYEEIKEKQANDELDRCGVCFVNLIKHHVSACVDELNTSVDCIKTFVDNLKIFSDSCVDRSVSTDDGGLSKQSNPRKYLEEEYLETEKKVVAAFSLADNIRALTFSNPERKTRLDDPEVKNLFASIDRLRVEFESVPRPVLQIETNEKEEGSRRTRSPSSKGGGGTPTHSRTESPIAAQLRTRLPSESDSEPGKFDQDYREYGGDDIGGWEFDDLEGEPRSGF</sequence>
<dbReference type="EMBL" id="LT934118">
    <property type="protein sequence ID" value="VAI06898.1"/>
    <property type="molecule type" value="Genomic_DNA"/>
</dbReference>
<gene>
    <name evidence="3" type="ORF">TRITD_4Bv1G122530</name>
</gene>
<feature type="compositionally biased region" description="Basic and acidic residues" evidence="2">
    <location>
        <begin position="554"/>
        <end position="566"/>
    </location>
</feature>
<dbReference type="Proteomes" id="UP000324705">
    <property type="component" value="Chromosome 4B"/>
</dbReference>
<protein>
    <submittedName>
        <fullName evidence="3">Uncharacterized protein</fullName>
    </submittedName>
</protein>
<dbReference type="PANTHER" id="PTHR34121:SF2">
    <property type="entry name" value="EXPRESSED PROTEIN"/>
    <property type="match status" value="1"/>
</dbReference>
<dbReference type="PANTHER" id="PTHR34121">
    <property type="entry name" value="MYOSIN-11"/>
    <property type="match status" value="1"/>
</dbReference>
<feature type="coiled-coil region" evidence="1">
    <location>
        <begin position="184"/>
        <end position="211"/>
    </location>
</feature>
<keyword evidence="1" id="KW-0175">Coiled coil</keyword>
<evidence type="ECO:0000313" key="4">
    <source>
        <dbReference type="Proteomes" id="UP000324705"/>
    </source>
</evidence>
<dbReference type="AlphaFoldDB" id="A0A9R0T709"/>
<evidence type="ECO:0000256" key="2">
    <source>
        <dbReference type="SAM" id="MobiDB-lite"/>
    </source>
</evidence>
<evidence type="ECO:0000256" key="1">
    <source>
        <dbReference type="SAM" id="Coils"/>
    </source>
</evidence>